<feature type="compositionally biased region" description="Basic residues" evidence="1">
    <location>
        <begin position="253"/>
        <end position="263"/>
    </location>
</feature>
<protein>
    <submittedName>
        <fullName evidence="3">Uncharacterized protein</fullName>
    </submittedName>
</protein>
<comment type="caution">
    <text evidence="3">The sequence shown here is derived from an EMBL/GenBank/DDBJ whole genome shotgun (WGS) entry which is preliminary data.</text>
</comment>
<dbReference type="Proteomes" id="UP001215280">
    <property type="component" value="Unassembled WGS sequence"/>
</dbReference>
<feature type="transmembrane region" description="Helical" evidence="2">
    <location>
        <begin position="372"/>
        <end position="391"/>
    </location>
</feature>
<proteinExistence type="predicted"/>
<keyword evidence="4" id="KW-1185">Reference proteome</keyword>
<evidence type="ECO:0000313" key="3">
    <source>
        <dbReference type="EMBL" id="KAJ7770924.1"/>
    </source>
</evidence>
<dbReference type="EMBL" id="JARJLG010000023">
    <property type="protein sequence ID" value="KAJ7770924.1"/>
    <property type="molecule type" value="Genomic_DNA"/>
</dbReference>
<gene>
    <name evidence="3" type="ORF">DFH07DRAFT_259786</name>
</gene>
<organism evidence="3 4">
    <name type="scientific">Mycena maculata</name>
    <dbReference type="NCBI Taxonomy" id="230809"/>
    <lineage>
        <taxon>Eukaryota</taxon>
        <taxon>Fungi</taxon>
        <taxon>Dikarya</taxon>
        <taxon>Basidiomycota</taxon>
        <taxon>Agaricomycotina</taxon>
        <taxon>Agaricomycetes</taxon>
        <taxon>Agaricomycetidae</taxon>
        <taxon>Agaricales</taxon>
        <taxon>Marasmiineae</taxon>
        <taxon>Mycenaceae</taxon>
        <taxon>Mycena</taxon>
    </lineage>
</organism>
<accession>A0AAD7JSG0</accession>
<name>A0AAD7JSG0_9AGAR</name>
<reference evidence="3" key="1">
    <citation type="submission" date="2023-03" db="EMBL/GenBank/DDBJ databases">
        <title>Massive genome expansion in bonnet fungi (Mycena s.s.) driven by repeated elements and novel gene families across ecological guilds.</title>
        <authorList>
            <consortium name="Lawrence Berkeley National Laboratory"/>
            <person name="Harder C.B."/>
            <person name="Miyauchi S."/>
            <person name="Viragh M."/>
            <person name="Kuo A."/>
            <person name="Thoen E."/>
            <person name="Andreopoulos B."/>
            <person name="Lu D."/>
            <person name="Skrede I."/>
            <person name="Drula E."/>
            <person name="Henrissat B."/>
            <person name="Morin E."/>
            <person name="Kohler A."/>
            <person name="Barry K."/>
            <person name="LaButti K."/>
            <person name="Morin E."/>
            <person name="Salamov A."/>
            <person name="Lipzen A."/>
            <person name="Mereny Z."/>
            <person name="Hegedus B."/>
            <person name="Baldrian P."/>
            <person name="Stursova M."/>
            <person name="Weitz H."/>
            <person name="Taylor A."/>
            <person name="Grigoriev I.V."/>
            <person name="Nagy L.G."/>
            <person name="Martin F."/>
            <person name="Kauserud H."/>
        </authorList>
    </citation>
    <scope>NUCLEOTIDE SEQUENCE</scope>
    <source>
        <strain evidence="3">CBHHK188m</strain>
    </source>
</reference>
<keyword evidence="2" id="KW-0472">Membrane</keyword>
<evidence type="ECO:0000256" key="2">
    <source>
        <dbReference type="SAM" id="Phobius"/>
    </source>
</evidence>
<sequence length="392" mass="43322">MCVERVGYGLRFLPFPTARLFLFVLSGRWNTLAMHFLFPFFALFFWFFGTQAVLVNVTIDDTTGDSLTGAPVIYTPPDAWNSGPAGCHNCLVDPDVQELSGGTWHDSTFSVDGSSNVHPNVPLTASVSFNGSAVYVFCSLSNSAVAPDGDSDMTFFIDGVVVGTFTRRADGGAGFDYGVPVFAHTVTPGQHTLTLQNGHQNGYQSLTILDSIVYSSVRLPCYQDLRSHAQVRRRARPPRHRAFHYPRPLQRHACRRGRPRRRPAPLSPRARLLPLPPPPPPSGRLCTLHAQGRRARLPRVPWPDAGFHARAVHRVAAYRIRGRGRKRKLVGGPRPEAPRRYCHAPPVRRPRPHAGRAAAPAAVGAHRLGDTYLNFTSVLILVSFLLISFVFL</sequence>
<feature type="transmembrane region" description="Helical" evidence="2">
    <location>
        <begin position="32"/>
        <end position="49"/>
    </location>
</feature>
<evidence type="ECO:0000313" key="4">
    <source>
        <dbReference type="Proteomes" id="UP001215280"/>
    </source>
</evidence>
<keyword evidence="2" id="KW-0812">Transmembrane</keyword>
<feature type="transmembrane region" description="Helical" evidence="2">
    <location>
        <begin position="6"/>
        <end position="25"/>
    </location>
</feature>
<keyword evidence="2" id="KW-1133">Transmembrane helix</keyword>
<dbReference type="AlphaFoldDB" id="A0AAD7JSG0"/>
<feature type="region of interest" description="Disordered" evidence="1">
    <location>
        <begin position="253"/>
        <end position="281"/>
    </location>
</feature>
<feature type="region of interest" description="Disordered" evidence="1">
    <location>
        <begin position="327"/>
        <end position="354"/>
    </location>
</feature>
<evidence type="ECO:0000256" key="1">
    <source>
        <dbReference type="SAM" id="MobiDB-lite"/>
    </source>
</evidence>
<feature type="compositionally biased region" description="Basic residues" evidence="1">
    <location>
        <begin position="340"/>
        <end position="354"/>
    </location>
</feature>